<dbReference type="GO" id="GO:0006313">
    <property type="term" value="P:DNA transposition"/>
    <property type="evidence" value="ECO:0007669"/>
    <property type="project" value="InterPro"/>
</dbReference>
<name>A0A2S9SPW9_9BACT</name>
<dbReference type="InterPro" id="IPR052715">
    <property type="entry name" value="RAYT_transposase"/>
</dbReference>
<dbReference type="InterPro" id="IPR036515">
    <property type="entry name" value="Transposase_17_sf"/>
</dbReference>
<dbReference type="InterPro" id="IPR002686">
    <property type="entry name" value="Transposase_17"/>
</dbReference>
<accession>A0A2S9SPW9</accession>
<feature type="domain" description="Transposase IS200-like" evidence="1">
    <location>
        <begin position="61"/>
        <end position="133"/>
    </location>
</feature>
<dbReference type="EMBL" id="NXGJ01000002">
    <property type="protein sequence ID" value="PRM88638.1"/>
    <property type="molecule type" value="Genomic_DNA"/>
</dbReference>
<evidence type="ECO:0000313" key="3">
    <source>
        <dbReference type="Proteomes" id="UP000239065"/>
    </source>
</evidence>
<dbReference type="Proteomes" id="UP000239065">
    <property type="component" value="Unassembled WGS sequence"/>
</dbReference>
<dbReference type="RefSeq" id="WP_105908654.1">
    <property type="nucleotide sequence ID" value="NZ_NXGJ01000002.1"/>
</dbReference>
<evidence type="ECO:0000259" key="1">
    <source>
        <dbReference type="Pfam" id="PF01797"/>
    </source>
</evidence>
<dbReference type="GO" id="GO:0043565">
    <property type="term" value="F:sequence-specific DNA binding"/>
    <property type="evidence" value="ECO:0007669"/>
    <property type="project" value="TreeGrafter"/>
</dbReference>
<dbReference type="PANTHER" id="PTHR36966">
    <property type="entry name" value="REP-ASSOCIATED TYROSINE TRANSPOSASE"/>
    <property type="match status" value="1"/>
</dbReference>
<evidence type="ECO:0000313" key="2">
    <source>
        <dbReference type="EMBL" id="PRM88638.1"/>
    </source>
</evidence>
<dbReference type="AlphaFoldDB" id="A0A2S9SPW9"/>
<gene>
    <name evidence="2" type="ORF">CJ669_03130</name>
</gene>
<dbReference type="PANTHER" id="PTHR36966:SF1">
    <property type="entry name" value="REP-ASSOCIATED TYROSINE TRANSPOSASE"/>
    <property type="match status" value="1"/>
</dbReference>
<protein>
    <recommendedName>
        <fullName evidence="1">Transposase IS200-like domain-containing protein</fullName>
    </recommendedName>
</protein>
<dbReference type="Pfam" id="PF01797">
    <property type="entry name" value="Y1_Tnp"/>
    <property type="match status" value="1"/>
</dbReference>
<proteinExistence type="predicted"/>
<comment type="caution">
    <text evidence="2">The sequence shown here is derived from an EMBL/GenBank/DDBJ whole genome shotgun (WGS) entry which is preliminary data.</text>
</comment>
<dbReference type="GO" id="GO:0004803">
    <property type="term" value="F:transposase activity"/>
    <property type="evidence" value="ECO:0007669"/>
    <property type="project" value="InterPro"/>
</dbReference>
<sequence length="134" mass="16081">MHKKLPHISIEEHYQFITFRTYDSLDYYAKNILNQEIPKSTKEYQLDIYLDSSKSGAYFYNQAKDILKNTIYEQNNILYKIEIFAIMPNHVHILLKQLSSLEKIVKHIKGKSAYLLNKHFDKSGKFWHTNYYAR</sequence>
<reference evidence="2 3" key="1">
    <citation type="submission" date="2017-09" db="EMBL/GenBank/DDBJ databases">
        <title>Reassesment of A. cryaerophilus.</title>
        <authorList>
            <person name="Perez-Cataluna A."/>
            <person name="Collado L."/>
            <person name="Salgado O."/>
            <person name="Lefinanco V."/>
            <person name="Figueras M.J."/>
        </authorList>
    </citation>
    <scope>NUCLEOTIDE SEQUENCE [LARGE SCALE GENOMIC DNA]</scope>
    <source>
        <strain evidence="2 3">LMG 9861</strain>
    </source>
</reference>
<organism evidence="2 3">
    <name type="scientific">Aliarcobacter cryaerophilus</name>
    <dbReference type="NCBI Taxonomy" id="28198"/>
    <lineage>
        <taxon>Bacteria</taxon>
        <taxon>Pseudomonadati</taxon>
        <taxon>Campylobacterota</taxon>
        <taxon>Epsilonproteobacteria</taxon>
        <taxon>Campylobacterales</taxon>
        <taxon>Arcobacteraceae</taxon>
        <taxon>Aliarcobacter</taxon>
    </lineage>
</organism>
<dbReference type="SUPFAM" id="SSF143422">
    <property type="entry name" value="Transposase IS200-like"/>
    <property type="match status" value="1"/>
</dbReference>
<dbReference type="Gene3D" id="3.30.70.1290">
    <property type="entry name" value="Transposase IS200-like"/>
    <property type="match status" value="1"/>
</dbReference>